<comment type="caution">
    <text evidence="2">The sequence shown here is derived from an EMBL/GenBank/DDBJ whole genome shotgun (WGS) entry which is preliminary data.</text>
</comment>
<keyword evidence="3" id="KW-1185">Reference proteome</keyword>
<dbReference type="Proteomes" id="UP000625804">
    <property type="component" value="Unassembled WGS sequence"/>
</dbReference>
<gene>
    <name evidence="2" type="ORF">HR057_09855</name>
</gene>
<feature type="transmembrane region" description="Helical" evidence="1">
    <location>
        <begin position="36"/>
        <end position="59"/>
    </location>
</feature>
<dbReference type="PANTHER" id="PTHR38441:SF1">
    <property type="entry name" value="MEMBRANE PROTEIN"/>
    <property type="match status" value="1"/>
</dbReference>
<dbReference type="Pfam" id="PF04341">
    <property type="entry name" value="DUF485"/>
    <property type="match status" value="1"/>
</dbReference>
<evidence type="ECO:0000313" key="2">
    <source>
        <dbReference type="EMBL" id="NSL52055.1"/>
    </source>
</evidence>
<keyword evidence="1" id="KW-1133">Transmembrane helix</keyword>
<dbReference type="PANTHER" id="PTHR38441">
    <property type="entry name" value="INTEGRAL MEMBRANE PROTEIN-RELATED"/>
    <property type="match status" value="1"/>
</dbReference>
<feature type="transmembrane region" description="Helical" evidence="1">
    <location>
        <begin position="71"/>
        <end position="90"/>
    </location>
</feature>
<organism evidence="2 3">
    <name type="scientific">Calidifontibacillus erzurumensis</name>
    <dbReference type="NCBI Taxonomy" id="2741433"/>
    <lineage>
        <taxon>Bacteria</taxon>
        <taxon>Bacillati</taxon>
        <taxon>Bacillota</taxon>
        <taxon>Bacilli</taxon>
        <taxon>Bacillales</taxon>
        <taxon>Bacillaceae</taxon>
        <taxon>Calidifontibacillus/Schinkia group</taxon>
        <taxon>Calidifontibacillus</taxon>
    </lineage>
</organism>
<evidence type="ECO:0000256" key="1">
    <source>
        <dbReference type="SAM" id="Phobius"/>
    </source>
</evidence>
<dbReference type="EMBL" id="JABTTE010000012">
    <property type="protein sequence ID" value="NSL52055.1"/>
    <property type="molecule type" value="Genomic_DNA"/>
</dbReference>
<keyword evidence="1" id="KW-0812">Transmembrane</keyword>
<protein>
    <submittedName>
        <fullName evidence="2">DUF485 domain-containing protein</fullName>
    </submittedName>
</protein>
<reference evidence="2" key="1">
    <citation type="submission" date="2020-06" db="EMBL/GenBank/DDBJ databases">
        <title>A novel thermopfilic bacterium from Erzurum, Turkey.</title>
        <authorList>
            <person name="Adiguzel A."/>
            <person name="Ay H."/>
            <person name="Baltaci M.O."/>
        </authorList>
    </citation>
    <scope>NUCLEOTIDE SEQUENCE</scope>
    <source>
        <strain evidence="2">P2</strain>
    </source>
</reference>
<sequence length="110" mass="13002">MSSTAYKKTREQHIDYERLVKTPEFKALVKRKNQFITPYVVIFFAAYFILPILTGYTHILEAKAIGWITWTWIYAFGMFGMTWLFAMIYAKKSSSFDKEAEEIILKNILK</sequence>
<dbReference type="InterPro" id="IPR007436">
    <property type="entry name" value="DUF485"/>
</dbReference>
<dbReference type="RefSeq" id="WP_173731261.1">
    <property type="nucleotide sequence ID" value="NZ_JABTTE010000012.1"/>
</dbReference>
<proteinExistence type="predicted"/>
<keyword evidence="1" id="KW-0472">Membrane</keyword>
<accession>A0A8J8GGS7</accession>
<dbReference type="AlphaFoldDB" id="A0A8J8GGS7"/>
<evidence type="ECO:0000313" key="3">
    <source>
        <dbReference type="Proteomes" id="UP000625804"/>
    </source>
</evidence>
<name>A0A8J8GGS7_9BACI</name>